<sequence>MQIQHYCALGDSITDHRNHLVDKWYTDWLDEWWQPTKTSLLAVSGSTISSEFDSMAERARMIPDTCDLLTIYGGINDFGRSQPLGRLGDSLNTTFYGALDQLLARVLREHPQTAVYFISHVHIGHAFFPVANAFGLQQSAYEEAIEQVTKVYGIPHLSLYHSWLNFVDPELATRYSLDTLHPSDAGQYAIARMTADFVKAHPYTSV</sequence>
<evidence type="ECO:0000313" key="2">
    <source>
        <dbReference type="EMBL" id="MFD0896885.1"/>
    </source>
</evidence>
<accession>A0ABW3EB34</accession>
<dbReference type="Pfam" id="PF13472">
    <property type="entry name" value="Lipase_GDSL_2"/>
    <property type="match status" value="1"/>
</dbReference>
<evidence type="ECO:0000259" key="1">
    <source>
        <dbReference type="Pfam" id="PF13472"/>
    </source>
</evidence>
<protein>
    <submittedName>
        <fullName evidence="2">SGNH/GDSL hydrolase family protein</fullName>
    </submittedName>
</protein>
<reference evidence="3" key="1">
    <citation type="journal article" date="2019" name="Int. J. Syst. Evol. Microbiol.">
        <title>The Global Catalogue of Microorganisms (GCM) 10K type strain sequencing project: providing services to taxonomists for standard genome sequencing and annotation.</title>
        <authorList>
            <consortium name="The Broad Institute Genomics Platform"/>
            <consortium name="The Broad Institute Genome Sequencing Center for Infectious Disease"/>
            <person name="Wu L."/>
            <person name="Ma J."/>
        </authorList>
    </citation>
    <scope>NUCLEOTIDE SEQUENCE [LARGE SCALE GENOMIC DNA]</scope>
    <source>
        <strain evidence="3">CCM 8925</strain>
    </source>
</reference>
<name>A0ABW3EB34_9LACO</name>
<comment type="caution">
    <text evidence="2">The sequence shown here is derived from an EMBL/GenBank/DDBJ whole genome shotgun (WGS) entry which is preliminary data.</text>
</comment>
<keyword evidence="3" id="KW-1185">Reference proteome</keyword>
<dbReference type="Proteomes" id="UP001597104">
    <property type="component" value="Unassembled WGS sequence"/>
</dbReference>
<proteinExistence type="predicted"/>
<dbReference type="Gene3D" id="3.40.50.1110">
    <property type="entry name" value="SGNH hydrolase"/>
    <property type="match status" value="1"/>
</dbReference>
<dbReference type="InterPro" id="IPR013830">
    <property type="entry name" value="SGNH_hydro"/>
</dbReference>
<organism evidence="2 3">
    <name type="scientific">Loigolactobacillus binensis</name>
    <dbReference type="NCBI Taxonomy" id="2559922"/>
    <lineage>
        <taxon>Bacteria</taxon>
        <taxon>Bacillati</taxon>
        <taxon>Bacillota</taxon>
        <taxon>Bacilli</taxon>
        <taxon>Lactobacillales</taxon>
        <taxon>Lactobacillaceae</taxon>
        <taxon>Loigolactobacillus</taxon>
    </lineage>
</organism>
<dbReference type="GO" id="GO:0016787">
    <property type="term" value="F:hydrolase activity"/>
    <property type="evidence" value="ECO:0007669"/>
    <property type="project" value="UniProtKB-KW"/>
</dbReference>
<feature type="domain" description="SGNH hydrolase-type esterase" evidence="1">
    <location>
        <begin position="8"/>
        <end position="187"/>
    </location>
</feature>
<dbReference type="SUPFAM" id="SSF52266">
    <property type="entry name" value="SGNH hydrolase"/>
    <property type="match status" value="1"/>
</dbReference>
<dbReference type="EMBL" id="JBHTIO010000021">
    <property type="protein sequence ID" value="MFD0896885.1"/>
    <property type="molecule type" value="Genomic_DNA"/>
</dbReference>
<gene>
    <name evidence="2" type="ORF">ACFQZ7_03950</name>
</gene>
<dbReference type="RefSeq" id="WP_137638275.1">
    <property type="nucleotide sequence ID" value="NZ_BJDN01000021.1"/>
</dbReference>
<evidence type="ECO:0000313" key="3">
    <source>
        <dbReference type="Proteomes" id="UP001597104"/>
    </source>
</evidence>
<keyword evidence="2" id="KW-0378">Hydrolase</keyword>
<dbReference type="CDD" id="cd00229">
    <property type="entry name" value="SGNH_hydrolase"/>
    <property type="match status" value="1"/>
</dbReference>
<dbReference type="InterPro" id="IPR036514">
    <property type="entry name" value="SGNH_hydro_sf"/>
</dbReference>